<evidence type="ECO:0000313" key="1">
    <source>
        <dbReference type="EMBL" id="OEO31452.1"/>
    </source>
</evidence>
<dbReference type="InterPro" id="IPR010848">
    <property type="entry name" value="DUF1465"/>
</dbReference>
<dbReference type="EMBL" id="LAJE02000158">
    <property type="protein sequence ID" value="OEO31452.1"/>
    <property type="molecule type" value="Genomic_DNA"/>
</dbReference>
<dbReference type="Gene3D" id="1.10.8.930">
    <property type="entry name" value="Protein of unknown function DUF1465"/>
    <property type="match status" value="1"/>
</dbReference>
<dbReference type="Proteomes" id="UP000095463">
    <property type="component" value="Unassembled WGS sequence"/>
</dbReference>
<evidence type="ECO:0000313" key="2">
    <source>
        <dbReference type="Proteomes" id="UP000095463"/>
    </source>
</evidence>
<organism evidence="1 2">
    <name type="scientific">Devosia insulae DS-56</name>
    <dbReference type="NCBI Taxonomy" id="1116389"/>
    <lineage>
        <taxon>Bacteria</taxon>
        <taxon>Pseudomonadati</taxon>
        <taxon>Pseudomonadota</taxon>
        <taxon>Alphaproteobacteria</taxon>
        <taxon>Hyphomicrobiales</taxon>
        <taxon>Devosiaceae</taxon>
        <taxon>Devosia</taxon>
    </lineage>
</organism>
<accession>A0A1E5XS61</accession>
<dbReference type="Pfam" id="PF07323">
    <property type="entry name" value="DUF1465"/>
    <property type="match status" value="1"/>
</dbReference>
<dbReference type="AlphaFoldDB" id="A0A1E5XS61"/>
<gene>
    <name evidence="1" type="ORF">VW23_016245</name>
</gene>
<protein>
    <submittedName>
        <fullName evidence="1">Regulator of CtrA degradation</fullName>
    </submittedName>
</protein>
<comment type="caution">
    <text evidence="1">The sequence shown here is derived from an EMBL/GenBank/DDBJ whole genome shotgun (WGS) entry which is preliminary data.</text>
</comment>
<keyword evidence="2" id="KW-1185">Reference proteome</keyword>
<dbReference type="InterPro" id="IPR038301">
    <property type="entry name" value="AraC-like_sf"/>
</dbReference>
<sequence>MDDSRQKQKPVAIGPRIVASGGFDMLYREGMVLIEEVASYLDGDGRAESRGLPREASFLYASESMRLTTRLMQLASWLLLQRAVNEGELTAENARTEKEKVRFSATPSDRGGPGYTELPDRLREFIAKGDRLFDRVQQFDKLERGGVPEYAPSGEGGIADQLARLKAAFGRLKE</sequence>
<name>A0A1E5XS61_9HYPH</name>
<dbReference type="RefSeq" id="WP_069909380.1">
    <property type="nucleotide sequence ID" value="NZ_LAJE02000158.1"/>
</dbReference>
<proteinExistence type="predicted"/>
<reference evidence="1 2" key="1">
    <citation type="journal article" date="2015" name="Genome Announc.">
        <title>Genome Assemblies of Three Soil-Associated Devosia species: D. insulae, D. limi, and D. soli.</title>
        <authorList>
            <person name="Hassan Y.I."/>
            <person name="Lepp D."/>
            <person name="Zhou T."/>
        </authorList>
    </citation>
    <scope>NUCLEOTIDE SEQUENCE [LARGE SCALE GENOMIC DNA]</scope>
    <source>
        <strain evidence="1 2">DS-56</strain>
    </source>
</reference>